<dbReference type="EMBL" id="FMXR01000011">
    <property type="protein sequence ID" value="SDB21751.1"/>
    <property type="molecule type" value="Genomic_DNA"/>
</dbReference>
<evidence type="ECO:0000313" key="1">
    <source>
        <dbReference type="EMBL" id="SDB21751.1"/>
    </source>
</evidence>
<dbReference type="STRING" id="1732.SAMN02910417_01632"/>
<dbReference type="Proteomes" id="UP000199228">
    <property type="component" value="Unassembled WGS sequence"/>
</dbReference>
<evidence type="ECO:0000313" key="2">
    <source>
        <dbReference type="Proteomes" id="UP000199228"/>
    </source>
</evidence>
<gene>
    <name evidence="1" type="ORF">SAMN02910417_01632</name>
</gene>
<proteinExistence type="predicted"/>
<dbReference type="AlphaFoldDB" id="A0A1G6BM97"/>
<protein>
    <recommendedName>
        <fullName evidence="3">Glyoxalase</fullName>
    </recommendedName>
</protein>
<sequence>MNYDQAVLQTFLDQQLQLLPEKIAYDLEEADAFLSDCFAVVVKNIKEVQQYFEDEGLDISQMSLADLEQAQEVFKIADGRYLIVET</sequence>
<organism evidence="1 2">
    <name type="scientific">Eubacterium oxidoreducens</name>
    <dbReference type="NCBI Taxonomy" id="1732"/>
    <lineage>
        <taxon>Bacteria</taxon>
        <taxon>Bacillati</taxon>
        <taxon>Bacillota</taxon>
        <taxon>Clostridia</taxon>
        <taxon>Eubacteriales</taxon>
        <taxon>Eubacteriaceae</taxon>
        <taxon>Eubacterium</taxon>
    </lineage>
</organism>
<reference evidence="1 2" key="1">
    <citation type="submission" date="2016-10" db="EMBL/GenBank/DDBJ databases">
        <authorList>
            <person name="de Groot N.N."/>
        </authorList>
    </citation>
    <scope>NUCLEOTIDE SEQUENCE [LARGE SCALE GENOMIC DNA]</scope>
    <source>
        <strain evidence="1 2">DSM 3217</strain>
    </source>
</reference>
<keyword evidence="2" id="KW-1185">Reference proteome</keyword>
<dbReference type="OrthoDB" id="1766650at2"/>
<dbReference type="RefSeq" id="WP_090173863.1">
    <property type="nucleotide sequence ID" value="NZ_FMXR01000011.1"/>
</dbReference>
<name>A0A1G6BM97_EUBOX</name>
<evidence type="ECO:0008006" key="3">
    <source>
        <dbReference type="Google" id="ProtNLM"/>
    </source>
</evidence>
<accession>A0A1G6BM97</accession>